<reference evidence="1 2" key="1">
    <citation type="submission" date="2018-11" db="EMBL/GenBank/DDBJ databases">
        <authorList>
            <consortium name="Pathogen Informatics"/>
        </authorList>
    </citation>
    <scope>NUCLEOTIDE SEQUENCE [LARGE SCALE GENOMIC DNA]</scope>
    <source>
        <strain>Denwood</strain>
        <strain evidence="2">Zambia</strain>
    </source>
</reference>
<evidence type="ECO:0000313" key="2">
    <source>
        <dbReference type="Proteomes" id="UP000269396"/>
    </source>
</evidence>
<dbReference type="EMBL" id="UZAL01002063">
    <property type="protein sequence ID" value="VDO81022.1"/>
    <property type="molecule type" value="Genomic_DNA"/>
</dbReference>
<evidence type="ECO:0000313" key="1">
    <source>
        <dbReference type="EMBL" id="VDO81022.1"/>
    </source>
</evidence>
<proteinExistence type="predicted"/>
<sequence length="68" mass="8201">MIQWLLSNFLSIGDICDKFHSVVNIAYNHHQRIINTSDYFVHLEVQQSNRNNNRFHRYHLDILLNCCK</sequence>
<protein>
    <submittedName>
        <fullName evidence="1">Uncharacterized protein</fullName>
    </submittedName>
</protein>
<gene>
    <name evidence="1" type="ORF">SMTD_LOCUS1746</name>
</gene>
<keyword evidence="2" id="KW-1185">Reference proteome</keyword>
<organism evidence="1 2">
    <name type="scientific">Schistosoma mattheei</name>
    <dbReference type="NCBI Taxonomy" id="31246"/>
    <lineage>
        <taxon>Eukaryota</taxon>
        <taxon>Metazoa</taxon>
        <taxon>Spiralia</taxon>
        <taxon>Lophotrochozoa</taxon>
        <taxon>Platyhelminthes</taxon>
        <taxon>Trematoda</taxon>
        <taxon>Digenea</taxon>
        <taxon>Strigeidida</taxon>
        <taxon>Schistosomatoidea</taxon>
        <taxon>Schistosomatidae</taxon>
        <taxon>Schistosoma</taxon>
    </lineage>
</organism>
<accession>A0A183NI10</accession>
<dbReference type="AlphaFoldDB" id="A0A183NI10"/>
<name>A0A183NI10_9TREM</name>
<dbReference type="Proteomes" id="UP000269396">
    <property type="component" value="Unassembled WGS sequence"/>
</dbReference>